<keyword evidence="3" id="KW-1185">Reference proteome</keyword>
<name>J4URV8_BEAB2</name>
<dbReference type="Proteomes" id="UP000002762">
    <property type="component" value="Unassembled WGS sequence"/>
</dbReference>
<evidence type="ECO:0000256" key="1">
    <source>
        <dbReference type="SAM" id="MobiDB-lite"/>
    </source>
</evidence>
<evidence type="ECO:0000313" key="2">
    <source>
        <dbReference type="EMBL" id="EJP68287.1"/>
    </source>
</evidence>
<gene>
    <name evidence="2" type="ORF">BBA_03183</name>
</gene>
<dbReference type="AlphaFoldDB" id="J4URV8"/>
<feature type="region of interest" description="Disordered" evidence="1">
    <location>
        <begin position="44"/>
        <end position="64"/>
    </location>
</feature>
<dbReference type="HOGENOM" id="CLU_2867327_0_0_1"/>
<reference evidence="2 3" key="1">
    <citation type="journal article" date="2012" name="Sci. Rep.">
        <title>Genomic perspectives on the evolution of fungal entomopathogenicity in Beauveria bassiana.</title>
        <authorList>
            <person name="Xiao G."/>
            <person name="Ying S.H."/>
            <person name="Zheng P."/>
            <person name="Wang Z.L."/>
            <person name="Zhang S."/>
            <person name="Xie X.Q."/>
            <person name="Shang Y."/>
            <person name="St Leger R.J."/>
            <person name="Zhao G.P."/>
            <person name="Wang C."/>
            <person name="Feng M.G."/>
        </authorList>
    </citation>
    <scope>NUCLEOTIDE SEQUENCE [LARGE SCALE GENOMIC DNA]</scope>
    <source>
        <strain evidence="2 3">ARSEF 2860</strain>
    </source>
</reference>
<dbReference type="RefSeq" id="XP_008596502.1">
    <property type="nucleotide sequence ID" value="XM_008598280.1"/>
</dbReference>
<dbReference type="GeneID" id="19886195"/>
<evidence type="ECO:0000313" key="3">
    <source>
        <dbReference type="Proteomes" id="UP000002762"/>
    </source>
</evidence>
<protein>
    <submittedName>
        <fullName evidence="2">Uncharacterized protein</fullName>
    </submittedName>
</protein>
<accession>J4URV8</accession>
<dbReference type="InParanoid" id="J4URV8"/>
<sequence>MAPPSHPAKKIRTKESTKIYKLKAVRATQSAGNSVLLFPSVEEWGSSRAHKKAQNENDLNMDKN</sequence>
<dbReference type="EMBL" id="JH725155">
    <property type="protein sequence ID" value="EJP68287.1"/>
    <property type="molecule type" value="Genomic_DNA"/>
</dbReference>
<organism evidence="2 3">
    <name type="scientific">Beauveria bassiana (strain ARSEF 2860)</name>
    <name type="common">White muscardine disease fungus</name>
    <name type="synonym">Tritirachium shiotae</name>
    <dbReference type="NCBI Taxonomy" id="655819"/>
    <lineage>
        <taxon>Eukaryota</taxon>
        <taxon>Fungi</taxon>
        <taxon>Dikarya</taxon>
        <taxon>Ascomycota</taxon>
        <taxon>Pezizomycotina</taxon>
        <taxon>Sordariomycetes</taxon>
        <taxon>Hypocreomycetidae</taxon>
        <taxon>Hypocreales</taxon>
        <taxon>Cordycipitaceae</taxon>
        <taxon>Beauveria</taxon>
    </lineage>
</organism>
<proteinExistence type="predicted"/>